<sequence length="228" mass="23937">MTPPIVSPSASIIHSPDSWLSAVRSQRVIAVIRSPNLELGVQMAQSMAAAGLRLIEITWDSDRPVELITTLRAILPHCWIGAGTLLTLTDLQTAIAAGAQFLFSPHLNLALVEAAVSQYVPIVPGALTPSEIVAAWQSGATCVKVFPVQSMGGADYIRHLRSPLGQIPLIPTGGVTLANAPEFLQAGAIAVGLSSQLFPREAIVTGKWAEITSRAAGLLQSLQADPLA</sequence>
<proteinExistence type="inferred from homology"/>
<dbReference type="AlphaFoldDB" id="A0A951UP50"/>
<comment type="subunit">
    <text evidence="3">Homotrimer.</text>
</comment>
<dbReference type="PANTHER" id="PTHR30246">
    <property type="entry name" value="2-KETO-3-DEOXY-6-PHOSPHOGLUCONATE ALDOLASE"/>
    <property type="match status" value="1"/>
</dbReference>
<comment type="similarity">
    <text evidence="2">Belongs to the KHG/KDPG aldolase family.</text>
</comment>
<keyword evidence="5" id="KW-0119">Carbohydrate metabolism</keyword>
<dbReference type="SUPFAM" id="SSF51569">
    <property type="entry name" value="Aldolase"/>
    <property type="match status" value="1"/>
</dbReference>
<dbReference type="EMBL" id="JAHHHD010000011">
    <property type="protein sequence ID" value="MBW4659408.1"/>
    <property type="molecule type" value="Genomic_DNA"/>
</dbReference>
<comment type="pathway">
    <text evidence="1">Carbohydrate acid metabolism.</text>
</comment>
<dbReference type="PANTHER" id="PTHR30246:SF1">
    <property type="entry name" value="2-DEHYDRO-3-DEOXY-6-PHOSPHOGALACTONATE ALDOLASE-RELATED"/>
    <property type="match status" value="1"/>
</dbReference>
<reference evidence="6" key="2">
    <citation type="journal article" date="2022" name="Microbiol. Resour. Announc.">
        <title>Metagenome Sequencing to Explore Phylogenomics of Terrestrial Cyanobacteria.</title>
        <authorList>
            <person name="Ward R.D."/>
            <person name="Stajich J.E."/>
            <person name="Johansen J.R."/>
            <person name="Huntemann M."/>
            <person name="Clum A."/>
            <person name="Foster B."/>
            <person name="Foster B."/>
            <person name="Roux S."/>
            <person name="Palaniappan K."/>
            <person name="Varghese N."/>
            <person name="Mukherjee S."/>
            <person name="Reddy T.B.K."/>
            <person name="Daum C."/>
            <person name="Copeland A."/>
            <person name="Chen I.A."/>
            <person name="Ivanova N.N."/>
            <person name="Kyrpides N.C."/>
            <person name="Shapiro N."/>
            <person name="Eloe-Fadrosh E.A."/>
            <person name="Pietrasiak N."/>
        </authorList>
    </citation>
    <scope>NUCLEOTIDE SEQUENCE</scope>
    <source>
        <strain evidence="6">UHER 2000/2452</strain>
    </source>
</reference>
<organism evidence="6 7">
    <name type="scientific">Drouetiella hepatica Uher 2000/2452</name>
    <dbReference type="NCBI Taxonomy" id="904376"/>
    <lineage>
        <taxon>Bacteria</taxon>
        <taxon>Bacillati</taxon>
        <taxon>Cyanobacteriota</taxon>
        <taxon>Cyanophyceae</taxon>
        <taxon>Oculatellales</taxon>
        <taxon>Oculatellaceae</taxon>
        <taxon>Drouetiella</taxon>
    </lineage>
</organism>
<dbReference type="EC" id="4.1.3.16" evidence="6"/>
<evidence type="ECO:0000256" key="3">
    <source>
        <dbReference type="ARBA" id="ARBA00011233"/>
    </source>
</evidence>
<dbReference type="Gene3D" id="3.20.20.70">
    <property type="entry name" value="Aldolase class I"/>
    <property type="match status" value="1"/>
</dbReference>
<evidence type="ECO:0000256" key="2">
    <source>
        <dbReference type="ARBA" id="ARBA00006906"/>
    </source>
</evidence>
<dbReference type="NCBIfam" id="NF005673">
    <property type="entry name" value="PRK07455.1"/>
    <property type="match status" value="1"/>
</dbReference>
<evidence type="ECO:0000256" key="1">
    <source>
        <dbReference type="ARBA" id="ARBA00004761"/>
    </source>
</evidence>
<comment type="caution">
    <text evidence="6">The sequence shown here is derived from an EMBL/GenBank/DDBJ whole genome shotgun (WGS) entry which is preliminary data.</text>
</comment>
<evidence type="ECO:0000256" key="5">
    <source>
        <dbReference type="ARBA" id="ARBA00023277"/>
    </source>
</evidence>
<accession>A0A951UP50</accession>
<name>A0A951UP50_9CYAN</name>
<evidence type="ECO:0000256" key="4">
    <source>
        <dbReference type="ARBA" id="ARBA00023239"/>
    </source>
</evidence>
<dbReference type="NCBIfam" id="TIGR01182">
    <property type="entry name" value="eda"/>
    <property type="match status" value="1"/>
</dbReference>
<dbReference type="CDD" id="cd00452">
    <property type="entry name" value="KDPG_aldolase"/>
    <property type="match status" value="1"/>
</dbReference>
<dbReference type="GO" id="GO:0008700">
    <property type="term" value="F:(R,S)-4-hydroxy-2-oxoglutarate aldolase activity"/>
    <property type="evidence" value="ECO:0007669"/>
    <property type="project" value="UniProtKB-EC"/>
</dbReference>
<reference evidence="6" key="1">
    <citation type="submission" date="2021-05" db="EMBL/GenBank/DDBJ databases">
        <authorList>
            <person name="Pietrasiak N."/>
            <person name="Ward R."/>
            <person name="Stajich J.E."/>
            <person name="Kurbessoian T."/>
        </authorList>
    </citation>
    <scope>NUCLEOTIDE SEQUENCE</scope>
    <source>
        <strain evidence="6">UHER 2000/2452</strain>
    </source>
</reference>
<dbReference type="Proteomes" id="UP000757435">
    <property type="component" value="Unassembled WGS sequence"/>
</dbReference>
<gene>
    <name evidence="6" type="ORF">KME15_12095</name>
</gene>
<protein>
    <submittedName>
        <fullName evidence="6">Bifunctional 4-hydroxy-2-oxoglutarate aldolase/2-dehydro-3-deoxy-phosphogluconate aldolase</fullName>
        <ecNumber evidence="6">4.1.2.14</ecNumber>
        <ecNumber evidence="6">4.1.3.16</ecNumber>
    </submittedName>
</protein>
<keyword evidence="4 6" id="KW-0456">Lyase</keyword>
<dbReference type="GO" id="GO:0008675">
    <property type="term" value="F:2-dehydro-3-deoxy-phosphogluconate aldolase activity"/>
    <property type="evidence" value="ECO:0007669"/>
    <property type="project" value="UniProtKB-EC"/>
</dbReference>
<dbReference type="Pfam" id="PF01081">
    <property type="entry name" value="Aldolase"/>
    <property type="match status" value="1"/>
</dbReference>
<evidence type="ECO:0000313" key="7">
    <source>
        <dbReference type="Proteomes" id="UP000757435"/>
    </source>
</evidence>
<evidence type="ECO:0000313" key="6">
    <source>
        <dbReference type="EMBL" id="MBW4659408.1"/>
    </source>
</evidence>
<dbReference type="InterPro" id="IPR013785">
    <property type="entry name" value="Aldolase_TIM"/>
</dbReference>
<dbReference type="InterPro" id="IPR000887">
    <property type="entry name" value="Aldlse_KDPG_KHG"/>
</dbReference>
<dbReference type="EC" id="4.1.2.14" evidence="6"/>